<keyword evidence="2" id="KW-1185">Reference proteome</keyword>
<protein>
    <recommendedName>
        <fullName evidence="3">DUF1444 domain-containing protein</fullName>
    </recommendedName>
</protein>
<organism evidence="1 2">
    <name type="scientific">Aeoliella mucimassa</name>
    <dbReference type="NCBI Taxonomy" id="2527972"/>
    <lineage>
        <taxon>Bacteria</taxon>
        <taxon>Pseudomonadati</taxon>
        <taxon>Planctomycetota</taxon>
        <taxon>Planctomycetia</taxon>
        <taxon>Pirellulales</taxon>
        <taxon>Lacipirellulaceae</taxon>
        <taxon>Aeoliella</taxon>
    </lineage>
</organism>
<evidence type="ECO:0008006" key="3">
    <source>
        <dbReference type="Google" id="ProtNLM"/>
    </source>
</evidence>
<gene>
    <name evidence="1" type="ORF">Pan181_02580</name>
</gene>
<sequence>MNTADDVFLFELDKRGLKYTKTQDDLYEVLVSGEKLTICLDNIRRNYLRDGDEEAVSCFLDNCLRGHELRSGAWEEISACVRYSLEPSDYELGFDGHVTESINEKLTQVYVTVSPDEGVVVWVNDSDLESWGVTREQVIEQAEENMAAIVADTVVEVREANGFRIGMLSTKESTFKASLVLSQKFRDLVAPSLGWPVYVVVPCRDFVYVVPNDCKGLLGSLGATVLREFNESGYPITTDILQISDQGITAIGTYAVRE</sequence>
<reference evidence="1 2" key="1">
    <citation type="submission" date="2019-02" db="EMBL/GenBank/DDBJ databases">
        <title>Deep-cultivation of Planctomycetes and their phenomic and genomic characterization uncovers novel biology.</title>
        <authorList>
            <person name="Wiegand S."/>
            <person name="Jogler M."/>
            <person name="Boedeker C."/>
            <person name="Pinto D."/>
            <person name="Vollmers J."/>
            <person name="Rivas-Marin E."/>
            <person name="Kohn T."/>
            <person name="Peeters S.H."/>
            <person name="Heuer A."/>
            <person name="Rast P."/>
            <person name="Oberbeckmann S."/>
            <person name="Bunk B."/>
            <person name="Jeske O."/>
            <person name="Meyerdierks A."/>
            <person name="Storesund J.E."/>
            <person name="Kallscheuer N."/>
            <person name="Luecker S."/>
            <person name="Lage O.M."/>
            <person name="Pohl T."/>
            <person name="Merkel B.J."/>
            <person name="Hornburger P."/>
            <person name="Mueller R.-W."/>
            <person name="Bruemmer F."/>
            <person name="Labrenz M."/>
            <person name="Spormann A.M."/>
            <person name="Op den Camp H."/>
            <person name="Overmann J."/>
            <person name="Amann R."/>
            <person name="Jetten M.S.M."/>
            <person name="Mascher T."/>
            <person name="Medema M.H."/>
            <person name="Devos D.P."/>
            <person name="Kaster A.-K."/>
            <person name="Ovreas L."/>
            <person name="Rohde M."/>
            <person name="Galperin M.Y."/>
            <person name="Jogler C."/>
        </authorList>
    </citation>
    <scope>NUCLEOTIDE SEQUENCE [LARGE SCALE GENOMIC DNA]</scope>
    <source>
        <strain evidence="1 2">Pan181</strain>
    </source>
</reference>
<dbReference type="RefSeq" id="WP_145245104.1">
    <property type="nucleotide sequence ID" value="NZ_CP036278.1"/>
</dbReference>
<dbReference type="OrthoDB" id="270534at2"/>
<accession>A0A518AH76</accession>
<dbReference type="AlphaFoldDB" id="A0A518AH76"/>
<dbReference type="Proteomes" id="UP000315750">
    <property type="component" value="Chromosome"/>
</dbReference>
<dbReference type="EMBL" id="CP036278">
    <property type="protein sequence ID" value="QDU54078.1"/>
    <property type="molecule type" value="Genomic_DNA"/>
</dbReference>
<evidence type="ECO:0000313" key="1">
    <source>
        <dbReference type="EMBL" id="QDU54078.1"/>
    </source>
</evidence>
<name>A0A518AH76_9BACT</name>
<proteinExistence type="predicted"/>
<dbReference type="KEGG" id="amuc:Pan181_02580"/>
<evidence type="ECO:0000313" key="2">
    <source>
        <dbReference type="Proteomes" id="UP000315750"/>
    </source>
</evidence>